<dbReference type="GO" id="GO:0003697">
    <property type="term" value="F:single-stranded DNA binding"/>
    <property type="evidence" value="ECO:0007669"/>
    <property type="project" value="InterPro"/>
</dbReference>
<keyword evidence="7" id="KW-0456">Lyase</keyword>
<evidence type="ECO:0000256" key="1">
    <source>
        <dbReference type="ARBA" id="ARBA00008136"/>
    </source>
</evidence>
<evidence type="ECO:0000256" key="7">
    <source>
        <dbReference type="ARBA" id="ARBA00023239"/>
    </source>
</evidence>
<evidence type="ECO:0000256" key="3">
    <source>
        <dbReference type="ARBA" id="ARBA00022763"/>
    </source>
</evidence>
<keyword evidence="2 8" id="KW-0645">Protease</keyword>
<gene>
    <name evidence="9" type="ORF">DCK97_13750</name>
</gene>
<dbReference type="PANTHER" id="PTHR13604:SF0">
    <property type="entry name" value="ABASIC SITE PROCESSING PROTEIN HMCES"/>
    <property type="match status" value="1"/>
</dbReference>
<evidence type="ECO:0000256" key="4">
    <source>
        <dbReference type="ARBA" id="ARBA00022801"/>
    </source>
</evidence>
<name>A0A3B9IMD5_9PROT</name>
<dbReference type="GO" id="GO:0106300">
    <property type="term" value="P:protein-DNA covalent cross-linking repair"/>
    <property type="evidence" value="ECO:0007669"/>
    <property type="project" value="InterPro"/>
</dbReference>
<comment type="caution">
    <text evidence="9">The sequence shown here is derived from an EMBL/GenBank/DDBJ whole genome shotgun (WGS) entry which is preliminary data.</text>
</comment>
<evidence type="ECO:0000313" key="9">
    <source>
        <dbReference type="EMBL" id="HAE48477.1"/>
    </source>
</evidence>
<keyword evidence="5" id="KW-0190">Covalent protein-DNA linkage</keyword>
<comment type="similarity">
    <text evidence="1 8">Belongs to the SOS response-associated peptidase family.</text>
</comment>
<evidence type="ECO:0000256" key="6">
    <source>
        <dbReference type="ARBA" id="ARBA00023125"/>
    </source>
</evidence>
<sequence>MCSRYELTVNAGNLAAVLSRLLGRLPRLPGALDAALGLQAVRPTDRAPVLLIDAAGEAAVGLVPWGWPAPWDGSPLFNARIERLAEAPSFRPHLGRRCLVPATAWTEGRGRGRVRIGRSDGGLLTMAGLYGRDAAGNPAFTVITRPAVPAIAHIHPRMPALIDDADQAMGWLDPATSAAAALGLLEAAVAPGLSVAEAAPAAAMPDLFGGSAPSP</sequence>
<dbReference type="EMBL" id="DMAI01000216">
    <property type="protein sequence ID" value="HAE48477.1"/>
    <property type="molecule type" value="Genomic_DNA"/>
</dbReference>
<protein>
    <recommendedName>
        <fullName evidence="8">Abasic site processing protein</fullName>
        <ecNumber evidence="8">3.4.-.-</ecNumber>
    </recommendedName>
</protein>
<dbReference type="Gene3D" id="3.90.1680.10">
    <property type="entry name" value="SOS response associated peptidase-like"/>
    <property type="match status" value="1"/>
</dbReference>
<evidence type="ECO:0000256" key="5">
    <source>
        <dbReference type="ARBA" id="ARBA00023124"/>
    </source>
</evidence>
<dbReference type="PANTHER" id="PTHR13604">
    <property type="entry name" value="DC12-RELATED"/>
    <property type="match status" value="1"/>
</dbReference>
<reference evidence="9 10" key="1">
    <citation type="journal article" date="2018" name="Nat. Biotechnol.">
        <title>A standardized bacterial taxonomy based on genome phylogeny substantially revises the tree of life.</title>
        <authorList>
            <person name="Parks D.H."/>
            <person name="Chuvochina M."/>
            <person name="Waite D.W."/>
            <person name="Rinke C."/>
            <person name="Skarshewski A."/>
            <person name="Chaumeil P.A."/>
            <person name="Hugenholtz P."/>
        </authorList>
    </citation>
    <scope>NUCLEOTIDE SEQUENCE [LARGE SCALE GENOMIC DNA]</scope>
    <source>
        <strain evidence="9">UBA8739</strain>
    </source>
</reference>
<dbReference type="AlphaFoldDB" id="A0A3B9IMD5"/>
<dbReference type="InterPro" id="IPR036590">
    <property type="entry name" value="SRAP-like"/>
</dbReference>
<evidence type="ECO:0000313" key="10">
    <source>
        <dbReference type="Proteomes" id="UP000257706"/>
    </source>
</evidence>
<accession>A0A3B9IMD5</accession>
<keyword evidence="3" id="KW-0227">DNA damage</keyword>
<dbReference type="EC" id="3.4.-.-" evidence="8"/>
<dbReference type="GO" id="GO:0008233">
    <property type="term" value="F:peptidase activity"/>
    <property type="evidence" value="ECO:0007669"/>
    <property type="project" value="UniProtKB-KW"/>
</dbReference>
<dbReference type="Pfam" id="PF02586">
    <property type="entry name" value="SRAP"/>
    <property type="match status" value="1"/>
</dbReference>
<dbReference type="GO" id="GO:0016829">
    <property type="term" value="F:lyase activity"/>
    <property type="evidence" value="ECO:0007669"/>
    <property type="project" value="UniProtKB-KW"/>
</dbReference>
<evidence type="ECO:0000256" key="2">
    <source>
        <dbReference type="ARBA" id="ARBA00022670"/>
    </source>
</evidence>
<evidence type="ECO:0000256" key="8">
    <source>
        <dbReference type="RuleBase" id="RU364100"/>
    </source>
</evidence>
<keyword evidence="6" id="KW-0238">DNA-binding</keyword>
<dbReference type="GO" id="GO:0006508">
    <property type="term" value="P:proteolysis"/>
    <property type="evidence" value="ECO:0007669"/>
    <property type="project" value="UniProtKB-KW"/>
</dbReference>
<dbReference type="Proteomes" id="UP000257706">
    <property type="component" value="Unassembled WGS sequence"/>
</dbReference>
<dbReference type="InterPro" id="IPR003738">
    <property type="entry name" value="SRAP"/>
</dbReference>
<organism evidence="9 10">
    <name type="scientific">Tistrella mobilis</name>
    <dbReference type="NCBI Taxonomy" id="171437"/>
    <lineage>
        <taxon>Bacteria</taxon>
        <taxon>Pseudomonadati</taxon>
        <taxon>Pseudomonadota</taxon>
        <taxon>Alphaproteobacteria</taxon>
        <taxon>Geminicoccales</taxon>
        <taxon>Geminicoccaceae</taxon>
        <taxon>Tistrella</taxon>
    </lineage>
</organism>
<proteinExistence type="inferred from homology"/>
<dbReference type="SUPFAM" id="SSF143081">
    <property type="entry name" value="BB1717-like"/>
    <property type="match status" value="1"/>
</dbReference>
<keyword evidence="4 8" id="KW-0378">Hydrolase</keyword>